<comment type="caution">
    <text evidence="1">The sequence shown here is derived from an EMBL/GenBank/DDBJ whole genome shotgun (WGS) entry which is preliminary data.</text>
</comment>
<gene>
    <name evidence="1" type="ORF">M9H77_19143</name>
</gene>
<dbReference type="EMBL" id="CM044704">
    <property type="protein sequence ID" value="KAI5669290.1"/>
    <property type="molecule type" value="Genomic_DNA"/>
</dbReference>
<keyword evidence="2" id="KW-1185">Reference proteome</keyword>
<protein>
    <submittedName>
        <fullName evidence="1">Uncharacterized protein</fullName>
    </submittedName>
</protein>
<proteinExistence type="predicted"/>
<evidence type="ECO:0000313" key="2">
    <source>
        <dbReference type="Proteomes" id="UP001060085"/>
    </source>
</evidence>
<organism evidence="1 2">
    <name type="scientific">Catharanthus roseus</name>
    <name type="common">Madagascar periwinkle</name>
    <name type="synonym">Vinca rosea</name>
    <dbReference type="NCBI Taxonomy" id="4058"/>
    <lineage>
        <taxon>Eukaryota</taxon>
        <taxon>Viridiplantae</taxon>
        <taxon>Streptophyta</taxon>
        <taxon>Embryophyta</taxon>
        <taxon>Tracheophyta</taxon>
        <taxon>Spermatophyta</taxon>
        <taxon>Magnoliopsida</taxon>
        <taxon>eudicotyledons</taxon>
        <taxon>Gunneridae</taxon>
        <taxon>Pentapetalae</taxon>
        <taxon>asterids</taxon>
        <taxon>lamiids</taxon>
        <taxon>Gentianales</taxon>
        <taxon>Apocynaceae</taxon>
        <taxon>Rauvolfioideae</taxon>
        <taxon>Vinceae</taxon>
        <taxon>Catharanthinae</taxon>
        <taxon>Catharanthus</taxon>
    </lineage>
</organism>
<dbReference type="Proteomes" id="UP001060085">
    <property type="component" value="Linkage Group LG04"/>
</dbReference>
<evidence type="ECO:0000313" key="1">
    <source>
        <dbReference type="EMBL" id="KAI5669290.1"/>
    </source>
</evidence>
<sequence length="566" mass="63231">MASSAFSVARSCNSPSNVTKIRFGHHVKDEYYSIFGKVNFSSKICKRNLILTNVASKVPALAPTPIVPPKMDQETVDEFESKLAAWTSIRQERWEGELDVQGQIPLWLNGTYLRNGPGLWHLGEYNFRHLFDGYATLVRLTFENGRLVMGHRQIESDAYMAAKKNKKVCYREFSEVPKPDNFLSYIGDMAKLFSGASLTDNPNTGVVKLGDGRVVCLTETIKGSTIINPNTLETLGKFEFSDTLGGLIHSAHPIVTDDEFITLVPDLIKAGYLVVRMEAGSNERKVIGRVECRGGPSAGWVHSFPVTQHYIIVPEMPLRYCAQNLLKAEPTPLYKFQWHPQSKGFIHVMCKSSGKIVTSVEVPLFVTFHFINAYEEKDEDGRIISVIADCCEHNADTTILDKLRLQNLRKFSGQDVLPDARVGRFVIPLDGSPYGRLEAALKADEHGRGMDMCSINPSYLGKKYRYAYACGARRPCNFPNTLTKIDLVEKKAKNWHDEGSVPSEPFFVARPGATQEDDGVVISMISEKNGEGYALLLDGQTFEEIARAKFPYGLPYGLHGCWVPKN</sequence>
<reference evidence="2" key="1">
    <citation type="journal article" date="2023" name="Nat. Plants">
        <title>Single-cell RNA sequencing provides a high-resolution roadmap for understanding the multicellular compartmentation of specialized metabolism.</title>
        <authorList>
            <person name="Sun S."/>
            <person name="Shen X."/>
            <person name="Li Y."/>
            <person name="Li Y."/>
            <person name="Wang S."/>
            <person name="Li R."/>
            <person name="Zhang H."/>
            <person name="Shen G."/>
            <person name="Guo B."/>
            <person name="Wei J."/>
            <person name="Xu J."/>
            <person name="St-Pierre B."/>
            <person name="Chen S."/>
            <person name="Sun C."/>
        </authorList>
    </citation>
    <scope>NUCLEOTIDE SEQUENCE [LARGE SCALE GENOMIC DNA]</scope>
</reference>
<accession>A0ACC0B9F1</accession>
<name>A0ACC0B9F1_CATRO</name>